<keyword evidence="2" id="KW-1185">Reference proteome</keyword>
<dbReference type="RefSeq" id="WP_311658563.1">
    <property type="nucleotide sequence ID" value="NZ_JAVRHY010000006.1"/>
</dbReference>
<organism evidence="1 2">
    <name type="scientific">Spectribacter acetivorans</name>
    <dbReference type="NCBI Taxonomy" id="3075603"/>
    <lineage>
        <taxon>Bacteria</taxon>
        <taxon>Pseudomonadati</taxon>
        <taxon>Pseudomonadota</taxon>
        <taxon>Gammaproteobacteria</taxon>
        <taxon>Salinisphaerales</taxon>
        <taxon>Salinisphaeraceae</taxon>
        <taxon>Spectribacter</taxon>
    </lineage>
</organism>
<evidence type="ECO:0000313" key="1">
    <source>
        <dbReference type="EMBL" id="MDT0618451.1"/>
    </source>
</evidence>
<protein>
    <submittedName>
        <fullName evidence="1">Uncharacterized protein</fullName>
    </submittedName>
</protein>
<accession>A0ABU3BBV4</accession>
<comment type="caution">
    <text evidence="1">The sequence shown here is derived from an EMBL/GenBank/DDBJ whole genome shotgun (WGS) entry which is preliminary data.</text>
</comment>
<gene>
    <name evidence="1" type="ORF">RM531_08175</name>
</gene>
<sequence>MRPAEAVHEQPNAELVGHRLNGQSIFLVAAGERGVLPCEVLERSTRLMSVLSARLSFRSSDGAAAAWLSQDLLLASGMRPKQPETRFTCNCAILMAWADYAPEDIQATATISWIEVARKARQQSASLQVGSYKAVVHGPELWDANTLDRIVEAMNGVIGSR</sequence>
<dbReference type="EMBL" id="JAVRHY010000006">
    <property type="protein sequence ID" value="MDT0618451.1"/>
    <property type="molecule type" value="Genomic_DNA"/>
</dbReference>
<proteinExistence type="predicted"/>
<name>A0ABU3BBV4_9GAMM</name>
<dbReference type="Proteomes" id="UP001259982">
    <property type="component" value="Unassembled WGS sequence"/>
</dbReference>
<evidence type="ECO:0000313" key="2">
    <source>
        <dbReference type="Proteomes" id="UP001259982"/>
    </source>
</evidence>
<reference evidence="1 2" key="1">
    <citation type="submission" date="2023-09" db="EMBL/GenBank/DDBJ databases">
        <authorList>
            <person name="Rey-Velasco X."/>
        </authorList>
    </citation>
    <scope>NUCLEOTIDE SEQUENCE [LARGE SCALE GENOMIC DNA]</scope>
    <source>
        <strain evidence="1 2">P385</strain>
    </source>
</reference>